<reference evidence="1 2" key="1">
    <citation type="submission" date="2021-01" db="EMBL/GenBank/DDBJ databases">
        <title>Whole genome shotgun sequence of Actinoplanes palleronii NBRC 14916.</title>
        <authorList>
            <person name="Komaki H."/>
            <person name="Tamura T."/>
        </authorList>
    </citation>
    <scope>NUCLEOTIDE SEQUENCE [LARGE SCALE GENOMIC DNA]</scope>
    <source>
        <strain evidence="1 2">NBRC 14916</strain>
    </source>
</reference>
<keyword evidence="2" id="KW-1185">Reference proteome</keyword>
<evidence type="ECO:0000313" key="1">
    <source>
        <dbReference type="EMBL" id="GIE73767.1"/>
    </source>
</evidence>
<dbReference type="RefSeq" id="WP_203831318.1">
    <property type="nucleotide sequence ID" value="NZ_BAAATY010000076.1"/>
</dbReference>
<organism evidence="1 2">
    <name type="scientific">Actinoplanes palleronii</name>
    <dbReference type="NCBI Taxonomy" id="113570"/>
    <lineage>
        <taxon>Bacteria</taxon>
        <taxon>Bacillati</taxon>
        <taxon>Actinomycetota</taxon>
        <taxon>Actinomycetes</taxon>
        <taxon>Micromonosporales</taxon>
        <taxon>Micromonosporaceae</taxon>
        <taxon>Actinoplanes</taxon>
    </lineage>
</organism>
<protein>
    <submittedName>
        <fullName evidence="1">Uncharacterized protein</fullName>
    </submittedName>
</protein>
<accession>A0ABQ4BSW3</accession>
<sequence length="145" mass="15947">MGLDATSPDFAEKLGALSHELGEVQFFGTQRVVEYHAWARAVNGEVTRAYCYLGESDEVMLAIGSPTPAEKAAHVGVVPPDDTEEWDTWSENAPTEETVLRIAGAWSVDRAALDDDAIQEAGWHGFSGRPPRGGRWRRLLHRLTS</sequence>
<proteinExistence type="predicted"/>
<gene>
    <name evidence="1" type="ORF">Apa02nite_098750</name>
</gene>
<dbReference type="Proteomes" id="UP000624709">
    <property type="component" value="Unassembled WGS sequence"/>
</dbReference>
<evidence type="ECO:0000313" key="2">
    <source>
        <dbReference type="Proteomes" id="UP000624709"/>
    </source>
</evidence>
<dbReference type="EMBL" id="BOMS01000188">
    <property type="protein sequence ID" value="GIE73767.1"/>
    <property type="molecule type" value="Genomic_DNA"/>
</dbReference>
<comment type="caution">
    <text evidence="1">The sequence shown here is derived from an EMBL/GenBank/DDBJ whole genome shotgun (WGS) entry which is preliminary data.</text>
</comment>
<name>A0ABQ4BSW3_9ACTN</name>